<evidence type="ECO:0000313" key="14">
    <source>
        <dbReference type="EMBL" id="PGH18934.1"/>
    </source>
</evidence>
<dbReference type="Gene3D" id="1.10.340.30">
    <property type="entry name" value="Hypothetical protein, domain 2"/>
    <property type="match status" value="1"/>
</dbReference>
<dbReference type="Pfam" id="PF00730">
    <property type="entry name" value="HhH-GPD"/>
    <property type="match status" value="1"/>
</dbReference>
<dbReference type="Pfam" id="PF07934">
    <property type="entry name" value="OGG_N"/>
    <property type="match status" value="1"/>
</dbReference>
<evidence type="ECO:0000256" key="9">
    <source>
        <dbReference type="ARBA" id="ARBA00023268"/>
    </source>
</evidence>
<proteinExistence type="inferred from homology"/>
<name>A0A2B7Y497_POLH7</name>
<gene>
    <name evidence="14" type="ORF">AJ80_04261</name>
</gene>
<accession>A0A2B7Y497</accession>
<dbReference type="InterPro" id="IPR003265">
    <property type="entry name" value="HhH-GPD_domain"/>
</dbReference>
<dbReference type="AlphaFoldDB" id="A0A2B7Y497"/>
<keyword evidence="10" id="KW-0326">Glycosidase</keyword>
<keyword evidence="5" id="KW-0378">Hydrolase</keyword>
<dbReference type="InterPro" id="IPR012904">
    <property type="entry name" value="OGG_N"/>
</dbReference>
<dbReference type="PANTHER" id="PTHR10242:SF2">
    <property type="entry name" value="N-GLYCOSYLASE_DNA LYASE"/>
    <property type="match status" value="1"/>
</dbReference>
<dbReference type="InterPro" id="IPR011257">
    <property type="entry name" value="DNA_glycosylase"/>
</dbReference>
<keyword evidence="9" id="KW-0511">Multifunctional enzyme</keyword>
<evidence type="ECO:0000256" key="3">
    <source>
        <dbReference type="ARBA" id="ARBA00012720"/>
    </source>
</evidence>
<feature type="region of interest" description="Disordered" evidence="12">
    <location>
        <begin position="391"/>
        <end position="418"/>
    </location>
</feature>
<keyword evidence="6" id="KW-0234">DNA repair</keyword>
<evidence type="ECO:0000256" key="12">
    <source>
        <dbReference type="SAM" id="MobiDB-lite"/>
    </source>
</evidence>
<dbReference type="GO" id="GO:0140078">
    <property type="term" value="F:class I DNA-(apurinic or apyrimidinic site) endonuclease activity"/>
    <property type="evidence" value="ECO:0007669"/>
    <property type="project" value="UniProtKB-EC"/>
</dbReference>
<dbReference type="GO" id="GO:0034039">
    <property type="term" value="F:8-oxo-7,8-dihydroguanine DNA N-glycosylase activity"/>
    <property type="evidence" value="ECO:0007669"/>
    <property type="project" value="TreeGrafter"/>
</dbReference>
<dbReference type="EMBL" id="PDNA01000053">
    <property type="protein sequence ID" value="PGH18934.1"/>
    <property type="molecule type" value="Genomic_DNA"/>
</dbReference>
<evidence type="ECO:0000256" key="5">
    <source>
        <dbReference type="ARBA" id="ARBA00022801"/>
    </source>
</evidence>
<evidence type="ECO:0000313" key="15">
    <source>
        <dbReference type="Proteomes" id="UP000224634"/>
    </source>
</evidence>
<dbReference type="SUPFAM" id="SSF55945">
    <property type="entry name" value="TATA-box binding protein-like"/>
    <property type="match status" value="1"/>
</dbReference>
<comment type="catalytic activity">
    <reaction evidence="11">
        <text>2'-deoxyribonucleotide-(2'-deoxyribose 5'-phosphate)-2'-deoxyribonucleotide-DNA = a 3'-end 2'-deoxyribonucleotide-(2,3-dehydro-2,3-deoxyribose 5'-phosphate)-DNA + a 5'-end 5'-phospho-2'-deoxyribonucleoside-DNA + H(+)</text>
        <dbReference type="Rhea" id="RHEA:66592"/>
        <dbReference type="Rhea" id="RHEA-COMP:13180"/>
        <dbReference type="Rhea" id="RHEA-COMP:16897"/>
        <dbReference type="Rhea" id="RHEA-COMP:17067"/>
        <dbReference type="ChEBI" id="CHEBI:15378"/>
        <dbReference type="ChEBI" id="CHEBI:136412"/>
        <dbReference type="ChEBI" id="CHEBI:157695"/>
        <dbReference type="ChEBI" id="CHEBI:167181"/>
        <dbReference type="EC" id="4.2.99.18"/>
    </reaction>
</comment>
<dbReference type="CDD" id="cd00056">
    <property type="entry name" value="ENDO3c"/>
    <property type="match status" value="1"/>
</dbReference>
<evidence type="ECO:0000256" key="1">
    <source>
        <dbReference type="ARBA" id="ARBA00004123"/>
    </source>
</evidence>
<dbReference type="InterPro" id="IPR052054">
    <property type="entry name" value="Oxidative_DNA_repair_enzyme"/>
</dbReference>
<evidence type="ECO:0000256" key="4">
    <source>
        <dbReference type="ARBA" id="ARBA00022763"/>
    </source>
</evidence>
<comment type="subcellular location">
    <subcellularLocation>
        <location evidence="1">Nucleus</location>
    </subcellularLocation>
</comment>
<evidence type="ECO:0000259" key="13">
    <source>
        <dbReference type="SMART" id="SM00478"/>
    </source>
</evidence>
<dbReference type="FunFam" id="1.10.1670.10:FF:000005">
    <property type="entry name" value="N-glycosylase/DNA lyase OGG1"/>
    <property type="match status" value="1"/>
</dbReference>
<dbReference type="Gene3D" id="1.10.1670.10">
    <property type="entry name" value="Helix-hairpin-Helix base-excision DNA repair enzymes (C-terminal)"/>
    <property type="match status" value="1"/>
</dbReference>
<dbReference type="STRING" id="1447883.A0A2B7Y497"/>
<keyword evidence="4" id="KW-0227">DNA damage</keyword>
<feature type="domain" description="HhH-GPD" evidence="13">
    <location>
        <begin position="147"/>
        <end position="342"/>
    </location>
</feature>
<comment type="similarity">
    <text evidence="2">Belongs to the type-1 OGG1 family.</text>
</comment>
<keyword evidence="7" id="KW-0456">Lyase</keyword>
<dbReference type="EC" id="4.2.99.18" evidence="3"/>
<protein>
    <recommendedName>
        <fullName evidence="3">DNA-(apurinic or apyrimidinic site) lyase</fullName>
        <ecNumber evidence="3">4.2.99.18</ecNumber>
    </recommendedName>
</protein>
<dbReference type="SMART" id="SM00478">
    <property type="entry name" value="ENDO3c"/>
    <property type="match status" value="1"/>
</dbReference>
<dbReference type="GO" id="GO:0006285">
    <property type="term" value="P:base-excision repair, AP site formation"/>
    <property type="evidence" value="ECO:0007669"/>
    <property type="project" value="TreeGrafter"/>
</dbReference>
<dbReference type="GO" id="GO:0005634">
    <property type="term" value="C:nucleus"/>
    <property type="evidence" value="ECO:0007669"/>
    <property type="project" value="UniProtKB-SubCell"/>
</dbReference>
<reference evidence="14 15" key="1">
    <citation type="submission" date="2017-10" db="EMBL/GenBank/DDBJ databases">
        <title>Comparative genomics in systemic dimorphic fungi from Ajellomycetaceae.</title>
        <authorList>
            <person name="Munoz J.F."/>
            <person name="Mcewen J.G."/>
            <person name="Clay O.K."/>
            <person name="Cuomo C.A."/>
        </authorList>
    </citation>
    <scope>NUCLEOTIDE SEQUENCE [LARGE SCALE GENOMIC DNA]</scope>
    <source>
        <strain evidence="14 15">UAMH7299</strain>
    </source>
</reference>
<evidence type="ECO:0000256" key="2">
    <source>
        <dbReference type="ARBA" id="ARBA00010679"/>
    </source>
</evidence>
<keyword evidence="15" id="KW-1185">Reference proteome</keyword>
<evidence type="ECO:0000256" key="10">
    <source>
        <dbReference type="ARBA" id="ARBA00023295"/>
    </source>
</evidence>
<dbReference type="GO" id="GO:0006289">
    <property type="term" value="P:nucleotide-excision repair"/>
    <property type="evidence" value="ECO:0007669"/>
    <property type="project" value="InterPro"/>
</dbReference>
<evidence type="ECO:0000256" key="7">
    <source>
        <dbReference type="ARBA" id="ARBA00023239"/>
    </source>
</evidence>
<dbReference type="InterPro" id="IPR023170">
    <property type="entry name" value="HhH_base_excis_C"/>
</dbReference>
<sequence length="418" mass="47412">MSAGSFCEWRKLPVNLVELCINTTLRCGQSFRWQKFADDEWRCVLRGRIVALRQDTTHLHYRSCFAPRASALPTPPSSVPPCPGEESERSDDTEALIRYYFALDLNLSELYEQWSTADPNFRKKALQFTGIRILRQDAWEALISFICSSNNNIARISQMVEKLCIHYGPLIGYVDEKPYHDFPTPSALAVNGVEARLRELGFGYRAKYIYRTALIVANQHEEGWLDSLSNPESPPFGVEVKPAGEMGEHGREGYRQAHESLLDLQGVGPKVADCVCLMGLGWGESVPVDTHVWQIAQRDYKFGKGKHKSLTKATYDAVADHFRKLWGKNAGWAHSVLFTADLKTFSERLTVKTEVDVTVLKKIKVSEDSDAHAAVKKEVSTRVAVKREISEEEESKTLVENTTINTRSTRKRRRTRKD</sequence>
<dbReference type="SUPFAM" id="SSF48150">
    <property type="entry name" value="DNA-glycosylase"/>
    <property type="match status" value="1"/>
</dbReference>
<dbReference type="GO" id="GO:0003684">
    <property type="term" value="F:damaged DNA binding"/>
    <property type="evidence" value="ECO:0007669"/>
    <property type="project" value="InterPro"/>
</dbReference>
<dbReference type="Gene3D" id="3.30.310.40">
    <property type="match status" value="1"/>
</dbReference>
<feature type="compositionally biased region" description="Basic residues" evidence="12">
    <location>
        <begin position="408"/>
        <end position="418"/>
    </location>
</feature>
<dbReference type="OrthoDB" id="238681at2759"/>
<evidence type="ECO:0000256" key="11">
    <source>
        <dbReference type="ARBA" id="ARBA00044632"/>
    </source>
</evidence>
<evidence type="ECO:0000256" key="8">
    <source>
        <dbReference type="ARBA" id="ARBA00023242"/>
    </source>
</evidence>
<dbReference type="Proteomes" id="UP000224634">
    <property type="component" value="Unassembled WGS sequence"/>
</dbReference>
<dbReference type="PANTHER" id="PTHR10242">
    <property type="entry name" value="8-OXOGUANINE DNA GLYCOSYLASE"/>
    <property type="match status" value="1"/>
</dbReference>
<keyword evidence="8" id="KW-0539">Nucleus</keyword>
<evidence type="ECO:0000256" key="6">
    <source>
        <dbReference type="ARBA" id="ARBA00023204"/>
    </source>
</evidence>
<organism evidence="14 15">
    <name type="scientific">Polytolypa hystricis (strain UAMH7299)</name>
    <dbReference type="NCBI Taxonomy" id="1447883"/>
    <lineage>
        <taxon>Eukaryota</taxon>
        <taxon>Fungi</taxon>
        <taxon>Dikarya</taxon>
        <taxon>Ascomycota</taxon>
        <taxon>Pezizomycotina</taxon>
        <taxon>Eurotiomycetes</taxon>
        <taxon>Eurotiomycetidae</taxon>
        <taxon>Onygenales</taxon>
        <taxon>Onygenales incertae sedis</taxon>
        <taxon>Polytolypa</taxon>
    </lineage>
</organism>
<comment type="caution">
    <text evidence="14">The sequence shown here is derived from an EMBL/GenBank/DDBJ whole genome shotgun (WGS) entry which is preliminary data.</text>
</comment>